<dbReference type="RefSeq" id="XP_044295048.1">
    <property type="nucleotide sequence ID" value="XM_044439113.1"/>
</dbReference>
<evidence type="ECO:0000259" key="7">
    <source>
        <dbReference type="PROSITE" id="PS50011"/>
    </source>
</evidence>
<dbReference type="Pfam" id="PF13637">
    <property type="entry name" value="Ank_4"/>
    <property type="match status" value="1"/>
</dbReference>
<dbReference type="OMA" id="YGSESHK"/>
<feature type="compositionally biased region" description="Polar residues" evidence="6">
    <location>
        <begin position="1"/>
        <end position="14"/>
    </location>
</feature>
<dbReference type="CTD" id="6041"/>
<dbReference type="SUPFAM" id="SSF56112">
    <property type="entry name" value="Protein kinase-like (PK-like)"/>
    <property type="match status" value="1"/>
</dbReference>
<dbReference type="Proteomes" id="UP000694545">
    <property type="component" value="Unplaced"/>
</dbReference>
<feature type="repeat" description="ANK" evidence="5">
    <location>
        <begin position="73"/>
        <end position="105"/>
    </location>
</feature>
<feature type="repeat" description="ANK" evidence="5">
    <location>
        <begin position="291"/>
        <end position="323"/>
    </location>
</feature>
<sequence length="741" mass="83680">MEENSTATEPQNDQLLEEEGWGPGAKPPGEGQRSGLGHLNWSFELNEAVRFGSIETVQQLLEKGAEVNAKVESGWTALHSAVKADREDVVRLLLNKGADLHARKDNGATPFIIAGITGNVKLLDLLLEKGSGINEHDSNGFTAFMEAAWYGKEEALRFLYEKGADVNMRRVVDEEKKAVNKGGATALMDAARHSYLAIVEALVTEMEADVNICDNQGRNALIYALSVKEGDEWKREKEAVAEFLLKYRIDVDKRNENGETALILAVERGSQNLVKALLEMDGIDIDAVGKDNKTALRVAVEKTNYEIVKLLCEKGARTDIGNLIQVANVAYNNDKMIALLSRYGASCRPSQPKPATFSSKRWESRLRCLWETHRPMIGKLKFFRHEDYRIGKTSQGGGVFLGLYDGKEVAVKLLPTNGENTKREKACLEKCQPSKHLVTFCGWEKDTCIYLCLTLFEKNLEEYFEMEENAAMESQEILKTIFQAVKELHDFGFGHQDLHPSNVLIDVAGNVFLADFDKSRRITDGDKDQIISEDLQALANLVLYVAMRGKIHFEDLPAQCPEDKDGCAEIEDLRTCLKTDKNFPVSEQLKNLMDHPYFWSMQRKYQYLSKIGNEIRVLAKSKDRKDATDIQKVLNCDDPFKDWKEKIHQKVLDCMADFSNDVGQKKMKKNPTPRTTLYKDGAADLLKLIRNMGEHFNEKSTEVKAIIKEPASYFLNLFPGLTIYVYRRLYNILPDSFFPTA</sequence>
<dbReference type="Pfam" id="PF00023">
    <property type="entry name" value="Ank"/>
    <property type="match status" value="1"/>
</dbReference>
<reference evidence="9" key="1">
    <citation type="submission" date="2025-08" db="UniProtKB">
        <authorList>
            <consortium name="Ensembl"/>
        </authorList>
    </citation>
    <scope>IDENTIFICATION</scope>
</reference>
<evidence type="ECO:0000256" key="2">
    <source>
        <dbReference type="ARBA" id="ARBA00022741"/>
    </source>
</evidence>
<feature type="region of interest" description="Disordered" evidence="6">
    <location>
        <begin position="1"/>
        <end position="37"/>
    </location>
</feature>
<dbReference type="Gene3D" id="1.20.1440.180">
    <property type="entry name" value="KEN domain"/>
    <property type="match status" value="1"/>
</dbReference>
<dbReference type="GO" id="GO:0003723">
    <property type="term" value="F:RNA binding"/>
    <property type="evidence" value="ECO:0007669"/>
    <property type="project" value="TreeGrafter"/>
</dbReference>
<dbReference type="KEGG" id="vko:123027844"/>
<keyword evidence="2" id="KW-0547">Nucleotide-binding</keyword>
<dbReference type="PANTHER" id="PTHR24141">
    <property type="entry name" value="2-5A-DEPENDENT RIBONUCLEASE"/>
    <property type="match status" value="1"/>
</dbReference>
<evidence type="ECO:0000256" key="4">
    <source>
        <dbReference type="ARBA" id="ARBA00023043"/>
    </source>
</evidence>
<protein>
    <submittedName>
        <fullName evidence="9">Uncharacterized protein</fullName>
    </submittedName>
</protein>
<dbReference type="GO" id="GO:0006397">
    <property type="term" value="P:mRNA processing"/>
    <property type="evidence" value="ECO:0007669"/>
    <property type="project" value="InterPro"/>
</dbReference>
<dbReference type="AlphaFoldDB" id="A0A8D2J3V1"/>
<dbReference type="GeneID" id="123027844"/>
<dbReference type="PROSITE" id="PS50011">
    <property type="entry name" value="PROTEIN_KINASE_DOM"/>
    <property type="match status" value="1"/>
</dbReference>
<dbReference type="PROSITE" id="PS50297">
    <property type="entry name" value="ANK_REP_REGION"/>
    <property type="match status" value="5"/>
</dbReference>
<evidence type="ECO:0000256" key="5">
    <source>
        <dbReference type="PROSITE-ProRule" id="PRU00023"/>
    </source>
</evidence>
<dbReference type="PROSITE" id="PS51392">
    <property type="entry name" value="KEN"/>
    <property type="match status" value="1"/>
</dbReference>
<dbReference type="Gene3D" id="1.25.40.20">
    <property type="entry name" value="Ankyrin repeat-containing domain"/>
    <property type="match status" value="1"/>
</dbReference>
<feature type="domain" description="KEN" evidence="8">
    <location>
        <begin position="601"/>
        <end position="741"/>
    </location>
</feature>
<evidence type="ECO:0000313" key="10">
    <source>
        <dbReference type="Proteomes" id="UP000694545"/>
    </source>
</evidence>
<keyword evidence="1" id="KW-0677">Repeat</keyword>
<dbReference type="PROSITE" id="PS50088">
    <property type="entry name" value="ANK_REPEAT"/>
    <property type="match status" value="6"/>
</dbReference>
<dbReference type="Pfam" id="PF06479">
    <property type="entry name" value="Ribonuc_2-5A"/>
    <property type="match status" value="1"/>
</dbReference>
<keyword evidence="4 5" id="KW-0040">ANK repeat</keyword>
<dbReference type="Pfam" id="PF12796">
    <property type="entry name" value="Ank_2"/>
    <property type="match status" value="2"/>
</dbReference>
<dbReference type="SMART" id="SM00248">
    <property type="entry name" value="ANK"/>
    <property type="match status" value="8"/>
</dbReference>
<dbReference type="OrthoDB" id="194358at2759"/>
<feature type="repeat" description="ANK" evidence="5">
    <location>
        <begin position="139"/>
        <end position="171"/>
    </location>
</feature>
<dbReference type="InterPro" id="IPR010513">
    <property type="entry name" value="KEN_dom"/>
</dbReference>
<evidence type="ECO:0000313" key="9">
    <source>
        <dbReference type="Ensembl" id="ENSVKKP00000007010.1"/>
    </source>
</evidence>
<dbReference type="GO" id="GO:0004672">
    <property type="term" value="F:protein kinase activity"/>
    <property type="evidence" value="ECO:0007669"/>
    <property type="project" value="InterPro"/>
</dbReference>
<dbReference type="InterPro" id="IPR011009">
    <property type="entry name" value="Kinase-like_dom_sf"/>
</dbReference>
<dbReference type="SUPFAM" id="SSF48403">
    <property type="entry name" value="Ankyrin repeat"/>
    <property type="match status" value="1"/>
</dbReference>
<dbReference type="InterPro" id="IPR002110">
    <property type="entry name" value="Ankyrin_rpt"/>
</dbReference>
<name>A0A8D2J3V1_VARKO</name>
<dbReference type="GO" id="GO:0005524">
    <property type="term" value="F:ATP binding"/>
    <property type="evidence" value="ECO:0007669"/>
    <property type="project" value="UniProtKB-KW"/>
</dbReference>
<dbReference type="InterPro" id="IPR036770">
    <property type="entry name" value="Ankyrin_rpt-contain_sf"/>
</dbReference>
<feature type="domain" description="Protein kinase" evidence="7">
    <location>
        <begin position="385"/>
        <end position="686"/>
    </location>
</feature>
<organism evidence="9 10">
    <name type="scientific">Varanus komodoensis</name>
    <name type="common">Komodo dragon</name>
    <dbReference type="NCBI Taxonomy" id="61221"/>
    <lineage>
        <taxon>Eukaryota</taxon>
        <taxon>Metazoa</taxon>
        <taxon>Chordata</taxon>
        <taxon>Craniata</taxon>
        <taxon>Vertebrata</taxon>
        <taxon>Euteleostomi</taxon>
        <taxon>Lepidosauria</taxon>
        <taxon>Squamata</taxon>
        <taxon>Bifurcata</taxon>
        <taxon>Unidentata</taxon>
        <taxon>Episquamata</taxon>
        <taxon>Toxicofera</taxon>
        <taxon>Anguimorpha</taxon>
        <taxon>Paleoanguimorpha</taxon>
        <taxon>Varanoidea</taxon>
        <taxon>Varanidae</taxon>
        <taxon>Varanus</taxon>
    </lineage>
</organism>
<evidence type="ECO:0000256" key="6">
    <source>
        <dbReference type="SAM" id="MobiDB-lite"/>
    </source>
</evidence>
<reference evidence="9" key="2">
    <citation type="submission" date="2025-09" db="UniProtKB">
        <authorList>
            <consortium name="Ensembl"/>
        </authorList>
    </citation>
    <scope>IDENTIFICATION</scope>
</reference>
<gene>
    <name evidence="9" type="primary">RNASEL</name>
</gene>
<keyword evidence="10" id="KW-1185">Reference proteome</keyword>
<dbReference type="InterPro" id="IPR038357">
    <property type="entry name" value="KEN_sf"/>
</dbReference>
<dbReference type="InterPro" id="IPR000719">
    <property type="entry name" value="Prot_kinase_dom"/>
</dbReference>
<dbReference type="Pfam" id="PF00069">
    <property type="entry name" value="Pkinase"/>
    <property type="match status" value="1"/>
</dbReference>
<dbReference type="Ensembl" id="ENSVKKT00000007193.1">
    <property type="protein sequence ID" value="ENSVKKP00000007010.1"/>
    <property type="gene ID" value="ENSVKKG00000005063.1"/>
</dbReference>
<keyword evidence="3" id="KW-0067">ATP-binding</keyword>
<evidence type="ECO:0000256" key="1">
    <source>
        <dbReference type="ARBA" id="ARBA00022737"/>
    </source>
</evidence>
<evidence type="ECO:0000256" key="3">
    <source>
        <dbReference type="ARBA" id="ARBA00022840"/>
    </source>
</evidence>
<dbReference type="SMART" id="SM00220">
    <property type="entry name" value="S_TKc"/>
    <property type="match status" value="1"/>
</dbReference>
<evidence type="ECO:0000259" key="8">
    <source>
        <dbReference type="PROSITE" id="PS51392"/>
    </source>
</evidence>
<proteinExistence type="predicted"/>
<dbReference type="PANTHER" id="PTHR24141:SF1">
    <property type="entry name" value="2-5A-DEPENDENT RIBONUCLEASE"/>
    <property type="match status" value="1"/>
</dbReference>
<dbReference type="GO" id="GO:0004540">
    <property type="term" value="F:RNA nuclease activity"/>
    <property type="evidence" value="ECO:0007669"/>
    <property type="project" value="InterPro"/>
</dbReference>
<feature type="repeat" description="ANK" evidence="5">
    <location>
        <begin position="40"/>
        <end position="72"/>
    </location>
</feature>
<accession>A0A8D2J3V1</accession>
<feature type="repeat" description="ANK" evidence="5">
    <location>
        <begin position="257"/>
        <end position="290"/>
    </location>
</feature>
<feature type="repeat" description="ANK" evidence="5">
    <location>
        <begin position="106"/>
        <end position="138"/>
    </location>
</feature>
<dbReference type="Gene3D" id="1.10.510.10">
    <property type="entry name" value="Transferase(Phosphotransferase) domain 1"/>
    <property type="match status" value="1"/>
</dbReference>